<keyword evidence="4" id="KW-0732">Signal</keyword>
<dbReference type="PRINTS" id="PR00069">
    <property type="entry name" value="ALDKETRDTASE"/>
</dbReference>
<dbReference type="PANTHER" id="PTHR43827">
    <property type="entry name" value="2,5-DIKETO-D-GLUCONIC ACID REDUCTASE"/>
    <property type="match status" value="1"/>
</dbReference>
<proteinExistence type="inferred from homology"/>
<evidence type="ECO:0000256" key="4">
    <source>
        <dbReference type="SAM" id="SignalP"/>
    </source>
</evidence>
<evidence type="ECO:0000256" key="2">
    <source>
        <dbReference type="ARBA" id="ARBA00022857"/>
    </source>
</evidence>
<dbReference type="InterPro" id="IPR020471">
    <property type="entry name" value="AKR"/>
</dbReference>
<feature type="domain" description="NADP-dependent oxidoreductase" evidence="5">
    <location>
        <begin position="301"/>
        <end position="362"/>
    </location>
</feature>
<dbReference type="Gene3D" id="3.20.20.100">
    <property type="entry name" value="NADP-dependent oxidoreductase domain"/>
    <property type="match status" value="1"/>
</dbReference>
<dbReference type="Pfam" id="PF00248">
    <property type="entry name" value="Aldo_ket_red"/>
    <property type="match status" value="2"/>
</dbReference>
<evidence type="ECO:0000256" key="1">
    <source>
        <dbReference type="ARBA" id="ARBA00007905"/>
    </source>
</evidence>
<keyword evidence="2" id="KW-0521">NADP</keyword>
<feature type="signal peptide" evidence="4">
    <location>
        <begin position="1"/>
        <end position="28"/>
    </location>
</feature>
<dbReference type="CDD" id="cd19071">
    <property type="entry name" value="AKR_AKR1-5-like"/>
    <property type="match status" value="1"/>
</dbReference>
<name>A0ABR1G4N9_AURAN</name>
<dbReference type="EMBL" id="JBBJCI010000110">
    <property type="protein sequence ID" value="KAK7248292.1"/>
    <property type="molecule type" value="Genomic_DNA"/>
</dbReference>
<dbReference type="SUPFAM" id="SSF51430">
    <property type="entry name" value="NAD(P)-linked oxidoreductase"/>
    <property type="match status" value="1"/>
</dbReference>
<dbReference type="InterPro" id="IPR036812">
    <property type="entry name" value="NAD(P)_OxRdtase_dom_sf"/>
</dbReference>
<protein>
    <submittedName>
        <fullName evidence="6">Aldo-keto reductase</fullName>
    </submittedName>
</protein>
<keyword evidence="7" id="KW-1185">Reference proteome</keyword>
<evidence type="ECO:0000256" key="3">
    <source>
        <dbReference type="ARBA" id="ARBA00023002"/>
    </source>
</evidence>
<dbReference type="InterPro" id="IPR023210">
    <property type="entry name" value="NADP_OxRdtase_dom"/>
</dbReference>
<feature type="domain" description="NADP-dependent oxidoreductase" evidence="5">
    <location>
        <begin position="104"/>
        <end position="282"/>
    </location>
</feature>
<dbReference type="Proteomes" id="UP001363151">
    <property type="component" value="Unassembled WGS sequence"/>
</dbReference>
<evidence type="ECO:0000313" key="6">
    <source>
        <dbReference type="EMBL" id="KAK7248292.1"/>
    </source>
</evidence>
<keyword evidence="3" id="KW-0560">Oxidoreductase</keyword>
<gene>
    <name evidence="6" type="ORF">SO694_0034406</name>
</gene>
<evidence type="ECO:0000313" key="7">
    <source>
        <dbReference type="Proteomes" id="UP001363151"/>
    </source>
</evidence>
<comment type="caution">
    <text evidence="6">The sequence shown here is derived from an EMBL/GenBank/DDBJ whole genome shotgun (WGS) entry which is preliminary data.</text>
</comment>
<comment type="similarity">
    <text evidence="1">Belongs to the aldo/keto reductase family.</text>
</comment>
<dbReference type="PANTHER" id="PTHR43827:SF3">
    <property type="entry name" value="NADP-DEPENDENT OXIDOREDUCTASE DOMAIN-CONTAINING PROTEIN"/>
    <property type="match status" value="1"/>
</dbReference>
<sequence>MGLRLAARRLRSLQLIALLLAAAAQHHCSPFEFVVDGVRHSLPVSRAQVAPAAALIAKNLEDTSGGGCPEGEPDCIADALARAMLAHLDACDAAGAPAAPPARAAMDDDVAYASLCAAFASGYAMVDTAAGYGNARGVGRAIRDCWRGARADLFVMTKIPGGLAPAEAWRAHREHLEELGLDYVDHLMVHYPAGGDWRNPENASRAARQTQWRALEAIWDAGGARSIGVSHYCRRHLDDVLSIARVRPSVDQVEYHVGSQNHGDLMAKCAEEGIHLMSFSPLCSWSGPDHSLVDGPLVAGIGARYGASGAQVALRYVVQQALAHPTYFGGVIPRSSDPAHIASNAAIFDFSLSDDDMALLAAATQPAGAPGDCAVA</sequence>
<organism evidence="6 7">
    <name type="scientific">Aureococcus anophagefferens</name>
    <name type="common">Harmful bloom alga</name>
    <dbReference type="NCBI Taxonomy" id="44056"/>
    <lineage>
        <taxon>Eukaryota</taxon>
        <taxon>Sar</taxon>
        <taxon>Stramenopiles</taxon>
        <taxon>Ochrophyta</taxon>
        <taxon>Pelagophyceae</taxon>
        <taxon>Pelagomonadales</taxon>
        <taxon>Pelagomonadaceae</taxon>
        <taxon>Aureococcus</taxon>
    </lineage>
</organism>
<reference evidence="6 7" key="1">
    <citation type="submission" date="2024-03" db="EMBL/GenBank/DDBJ databases">
        <title>Aureococcus anophagefferens CCMP1851 and Kratosvirus quantuckense: Draft genome of a second virus-susceptible host strain in the model system.</title>
        <authorList>
            <person name="Chase E."/>
            <person name="Truchon A.R."/>
            <person name="Schepens W."/>
            <person name="Wilhelm S.W."/>
        </authorList>
    </citation>
    <scope>NUCLEOTIDE SEQUENCE [LARGE SCALE GENOMIC DNA]</scope>
    <source>
        <strain evidence="6 7">CCMP1851</strain>
    </source>
</reference>
<evidence type="ECO:0000259" key="5">
    <source>
        <dbReference type="Pfam" id="PF00248"/>
    </source>
</evidence>
<feature type="chain" id="PRO_5045908709" evidence="4">
    <location>
        <begin position="29"/>
        <end position="376"/>
    </location>
</feature>
<accession>A0ABR1G4N9</accession>